<dbReference type="GO" id="GO:0005829">
    <property type="term" value="C:cytosol"/>
    <property type="evidence" value="ECO:0007669"/>
    <property type="project" value="TreeGrafter"/>
</dbReference>
<evidence type="ECO:0000259" key="2">
    <source>
        <dbReference type="PROSITE" id="PS51194"/>
    </source>
</evidence>
<keyword evidence="4" id="KW-1185">Reference proteome</keyword>
<dbReference type="InterPro" id="IPR025202">
    <property type="entry name" value="PLD-like_dom"/>
</dbReference>
<dbReference type="InterPro" id="IPR001650">
    <property type="entry name" value="Helicase_C-like"/>
</dbReference>
<dbReference type="CDD" id="cd18799">
    <property type="entry name" value="SF2_C_EcoAI-like"/>
    <property type="match status" value="1"/>
</dbReference>
<dbReference type="Proteomes" id="UP000317036">
    <property type="component" value="Unassembled WGS sequence"/>
</dbReference>
<feature type="domain" description="Helicase C-terminal" evidence="2">
    <location>
        <begin position="450"/>
        <end position="607"/>
    </location>
</feature>
<dbReference type="Gene3D" id="3.40.50.300">
    <property type="entry name" value="P-loop containing nucleotide triphosphate hydrolases"/>
    <property type="match status" value="2"/>
</dbReference>
<dbReference type="GO" id="GO:0016787">
    <property type="term" value="F:hydrolase activity"/>
    <property type="evidence" value="ECO:0007669"/>
    <property type="project" value="InterPro"/>
</dbReference>
<keyword evidence="3" id="KW-0347">Helicase</keyword>
<dbReference type="EMBL" id="VNJI01000082">
    <property type="protein sequence ID" value="TVX99398.1"/>
    <property type="molecule type" value="Genomic_DNA"/>
</dbReference>
<dbReference type="AlphaFoldDB" id="A0A559JHQ3"/>
<dbReference type="PANTHER" id="PTHR47396">
    <property type="entry name" value="TYPE I RESTRICTION ENZYME ECOKI R PROTEIN"/>
    <property type="match status" value="1"/>
</dbReference>
<evidence type="ECO:0000259" key="1">
    <source>
        <dbReference type="PROSITE" id="PS51192"/>
    </source>
</evidence>
<dbReference type="SMART" id="SM00490">
    <property type="entry name" value="HELICc"/>
    <property type="match status" value="1"/>
</dbReference>
<keyword evidence="3" id="KW-0067">ATP-binding</keyword>
<dbReference type="RefSeq" id="WP_144854912.1">
    <property type="nucleotide sequence ID" value="NZ_VNJI01000082.1"/>
</dbReference>
<dbReference type="InterPro" id="IPR050742">
    <property type="entry name" value="Helicase_Restrict-Modif_Enz"/>
</dbReference>
<dbReference type="GO" id="GO:0003677">
    <property type="term" value="F:DNA binding"/>
    <property type="evidence" value="ECO:0007669"/>
    <property type="project" value="InterPro"/>
</dbReference>
<dbReference type="SUPFAM" id="SSF56024">
    <property type="entry name" value="Phospholipase D/nuclease"/>
    <property type="match status" value="1"/>
</dbReference>
<dbReference type="GO" id="GO:0004386">
    <property type="term" value="F:helicase activity"/>
    <property type="evidence" value="ECO:0007669"/>
    <property type="project" value="UniProtKB-KW"/>
</dbReference>
<evidence type="ECO:0000313" key="3">
    <source>
        <dbReference type="EMBL" id="TVX99398.1"/>
    </source>
</evidence>
<dbReference type="InterPro" id="IPR014001">
    <property type="entry name" value="Helicase_ATP-bd"/>
</dbReference>
<dbReference type="Gene3D" id="3.30.870.10">
    <property type="entry name" value="Endonuclease Chain A"/>
    <property type="match status" value="1"/>
</dbReference>
<dbReference type="InterPro" id="IPR006935">
    <property type="entry name" value="Helicase/UvrB_N"/>
</dbReference>
<comment type="caution">
    <text evidence="3">The sequence shown here is derived from an EMBL/GenBank/DDBJ whole genome shotgun (WGS) entry which is preliminary data.</text>
</comment>
<dbReference type="PROSITE" id="PS51194">
    <property type="entry name" value="HELICASE_CTER"/>
    <property type="match status" value="1"/>
</dbReference>
<keyword evidence="3" id="KW-0378">Hydrolase</keyword>
<proteinExistence type="predicted"/>
<name>A0A559JHQ3_9BACL</name>
<dbReference type="PANTHER" id="PTHR47396:SF1">
    <property type="entry name" value="ATP-DEPENDENT HELICASE IRC3-RELATED"/>
    <property type="match status" value="1"/>
</dbReference>
<reference evidence="3 4" key="1">
    <citation type="submission" date="2019-07" db="EMBL/GenBank/DDBJ databases">
        <authorList>
            <person name="Kim J."/>
        </authorList>
    </citation>
    <scope>NUCLEOTIDE SEQUENCE [LARGE SCALE GENOMIC DNA]</scope>
    <source>
        <strain evidence="3 4">JC52</strain>
    </source>
</reference>
<dbReference type="GO" id="GO:0005524">
    <property type="term" value="F:ATP binding"/>
    <property type="evidence" value="ECO:0007669"/>
    <property type="project" value="InterPro"/>
</dbReference>
<dbReference type="PROSITE" id="PS51192">
    <property type="entry name" value="HELICASE_ATP_BIND_1"/>
    <property type="match status" value="1"/>
</dbReference>
<organism evidence="3 4">
    <name type="scientific">Paenibacillus cremeus</name>
    <dbReference type="NCBI Taxonomy" id="2163881"/>
    <lineage>
        <taxon>Bacteria</taxon>
        <taxon>Bacillati</taxon>
        <taxon>Bacillota</taxon>
        <taxon>Bacilli</taxon>
        <taxon>Bacillales</taxon>
        <taxon>Paenibacillaceae</taxon>
        <taxon>Paenibacillus</taxon>
    </lineage>
</organism>
<dbReference type="Pfam" id="PF04851">
    <property type="entry name" value="ResIII"/>
    <property type="match status" value="1"/>
</dbReference>
<dbReference type="Pfam" id="PF13091">
    <property type="entry name" value="PLDc_2"/>
    <property type="match status" value="1"/>
</dbReference>
<keyword evidence="3" id="KW-0547">Nucleotide-binding</keyword>
<protein>
    <submittedName>
        <fullName evidence="3">DNA helicase</fullName>
    </submittedName>
</protein>
<feature type="domain" description="Helicase ATP-binding" evidence="1">
    <location>
        <begin position="251"/>
        <end position="400"/>
    </location>
</feature>
<evidence type="ECO:0000313" key="4">
    <source>
        <dbReference type="Proteomes" id="UP000317036"/>
    </source>
</evidence>
<dbReference type="SMART" id="SM00487">
    <property type="entry name" value="DEXDc"/>
    <property type="match status" value="1"/>
</dbReference>
<gene>
    <name evidence="3" type="ORF">FPZ49_33875</name>
</gene>
<dbReference type="OrthoDB" id="9802848at2"/>
<dbReference type="Pfam" id="PF00271">
    <property type="entry name" value="Helicase_C"/>
    <property type="match status" value="1"/>
</dbReference>
<dbReference type="CDD" id="cd18032">
    <property type="entry name" value="DEXHc_RE_I_III_res"/>
    <property type="match status" value="1"/>
</dbReference>
<accession>A0A559JHQ3</accession>
<dbReference type="InterPro" id="IPR027417">
    <property type="entry name" value="P-loop_NTPase"/>
</dbReference>
<sequence length="826" mass="95213">MMSKQLVTSQLFSIIEQAIQEASSVYILASFAMESGVKLIKAPLHRKSQQGGIVKILVGDYLYITEPEALRQLHTLGPTVETRLWISSGKSFHPKAYLFHHPRKGGMVIVGSSNLSKSALRDGIEWNLAVHWAQEEMIFEEALDEFMTLFTEDNAVPLDEALIESYETKYGEFHQRNPQIRNVFSRDELEEQALASSFTYEINKNEEVLNESRAVYKEGQLSFDDVVIPTPKATTIDPRDAQLDAIERLTESINKQMNKALVIMATGLGKTYLAAFFAKRFFRRILFVAHREEILRQAKQSFEKILPERSHGFYYAKLKEKDADCVFASVTTLGLSHHIEKFNPSEFDLIIIDEFHHAAADSYQRILSYFQPQFLLGLTATPDRMDGKDIYELCGGNVVYEIKFFEAISKGWLAPFHYYGVYDDTDYSLVRWIGTRYDQEELLTAQMKSNLANNLFKSWEKHKQTRTIAFCSSVEQAQYLCHFFQQQGHSCINLHAKTHPQVRKNAVKQLEDGSLEVIFTVDLFNEGVDIPAVDTLLFARPTESLTVFTQQMGRGLRLSEKKSYCTIIDLIGNYRNVNKKFTIFRFDQDEVLDTWAELDPDKLQALALPLHCEIDFDLRAIDLLRELSVANRRKYQVISPNTDIQPDEAIESIGALKEKYHTYPGFSKTSGLSVKEEKVYSEKQAWFQTLEKTGMQKSYKMVLLLSILRRGPRRWLDMISPLDVAVDFHSYLTDDEVRKQIDFSDKTGKGLWDFNAYKTAQLIADNPMNALANTGKEYFRFEKGQFHIGLETQDEEENQIVYLWTYEIAEKRLNDYFANKQRKAKL</sequence>
<dbReference type="SUPFAM" id="SSF52540">
    <property type="entry name" value="P-loop containing nucleoside triphosphate hydrolases"/>
    <property type="match status" value="1"/>
</dbReference>